<name>A0A2S8GJH7_9BACT</name>
<keyword evidence="2" id="KW-0472">Membrane</keyword>
<evidence type="ECO:0000313" key="5">
    <source>
        <dbReference type="Proteomes" id="UP000237819"/>
    </source>
</evidence>
<gene>
    <name evidence="4" type="ORF">C5Y93_17695</name>
</gene>
<evidence type="ECO:0000256" key="2">
    <source>
        <dbReference type="SAM" id="Phobius"/>
    </source>
</evidence>
<protein>
    <recommendedName>
        <fullName evidence="6">Mechanosensitive ion channel protein MscS</fullName>
    </recommendedName>
</protein>
<organism evidence="4 5">
    <name type="scientific">Blastopirellula marina</name>
    <dbReference type="NCBI Taxonomy" id="124"/>
    <lineage>
        <taxon>Bacteria</taxon>
        <taxon>Pseudomonadati</taxon>
        <taxon>Planctomycetota</taxon>
        <taxon>Planctomycetia</taxon>
        <taxon>Pirellulales</taxon>
        <taxon>Pirellulaceae</taxon>
        <taxon>Blastopirellula</taxon>
    </lineage>
</organism>
<keyword evidence="3" id="KW-0732">Signal</keyword>
<keyword evidence="2" id="KW-1133">Transmembrane helix</keyword>
<feature type="transmembrane region" description="Helical" evidence="2">
    <location>
        <begin position="114"/>
        <end position="140"/>
    </location>
</feature>
<evidence type="ECO:0000256" key="3">
    <source>
        <dbReference type="SAM" id="SignalP"/>
    </source>
</evidence>
<feature type="compositionally biased region" description="Basic and acidic residues" evidence="1">
    <location>
        <begin position="47"/>
        <end position="56"/>
    </location>
</feature>
<evidence type="ECO:0000256" key="1">
    <source>
        <dbReference type="SAM" id="MobiDB-lite"/>
    </source>
</evidence>
<evidence type="ECO:0000313" key="4">
    <source>
        <dbReference type="EMBL" id="PQO44605.1"/>
    </source>
</evidence>
<dbReference type="OrthoDB" id="212416at2"/>
<dbReference type="AlphaFoldDB" id="A0A2S8GJH7"/>
<sequence length="227" mass="23742">MTRLIPWMVVAVLLCGAMAPTVWAQDAEPAPAATEDAAPAEAGEPAEAEKAAEKPAADAVAEEVAEAGESAESHLSKQVDDIAKSVDESEMAQETTAGILTPIYRVAEALEFPAFHWIAFALMLSGVVGFALQLVIGKLVVFAHFGFSMREILSDLLGFVISAVGLVLTTQAAAQNSTFTQSPFAVISASVVGLVVGVILYAWGQSQEVDAVRGRAAAAKEKTVEKK</sequence>
<comment type="caution">
    <text evidence="4">The sequence shown here is derived from an EMBL/GenBank/DDBJ whole genome shotgun (WGS) entry which is preliminary data.</text>
</comment>
<feature type="compositionally biased region" description="Low complexity" evidence="1">
    <location>
        <begin position="28"/>
        <end position="45"/>
    </location>
</feature>
<proteinExistence type="predicted"/>
<feature type="signal peptide" evidence="3">
    <location>
        <begin position="1"/>
        <end position="24"/>
    </location>
</feature>
<feature type="chain" id="PRO_5015541900" description="Mechanosensitive ion channel protein MscS" evidence="3">
    <location>
        <begin position="25"/>
        <end position="227"/>
    </location>
</feature>
<evidence type="ECO:0008006" key="6">
    <source>
        <dbReference type="Google" id="ProtNLM"/>
    </source>
</evidence>
<dbReference type="RefSeq" id="WP_105336779.1">
    <property type="nucleotide sequence ID" value="NZ_PUHZ01000018.1"/>
</dbReference>
<dbReference type="EMBL" id="PUHZ01000018">
    <property type="protein sequence ID" value="PQO44605.1"/>
    <property type="molecule type" value="Genomic_DNA"/>
</dbReference>
<dbReference type="Proteomes" id="UP000237819">
    <property type="component" value="Unassembled WGS sequence"/>
</dbReference>
<feature type="transmembrane region" description="Helical" evidence="2">
    <location>
        <begin position="152"/>
        <end position="172"/>
    </location>
</feature>
<keyword evidence="2" id="KW-0812">Transmembrane</keyword>
<feature type="transmembrane region" description="Helical" evidence="2">
    <location>
        <begin position="184"/>
        <end position="203"/>
    </location>
</feature>
<reference evidence="4 5" key="1">
    <citation type="submission" date="2018-02" db="EMBL/GenBank/DDBJ databases">
        <title>Comparative genomes isolates from brazilian mangrove.</title>
        <authorList>
            <person name="Araujo J.E."/>
            <person name="Taketani R.G."/>
            <person name="Silva M.C.P."/>
            <person name="Loureco M.V."/>
            <person name="Andreote F.D."/>
        </authorList>
    </citation>
    <scope>NUCLEOTIDE SEQUENCE [LARGE SCALE GENOMIC DNA]</scope>
    <source>
        <strain evidence="4 5">Nap-Phe MGV</strain>
    </source>
</reference>
<accession>A0A2S8GJH7</accession>
<feature type="region of interest" description="Disordered" evidence="1">
    <location>
        <begin position="28"/>
        <end position="63"/>
    </location>
</feature>